<dbReference type="InterPro" id="IPR023302">
    <property type="entry name" value="Pept_S9A_N"/>
</dbReference>
<dbReference type="Pfam" id="PF00326">
    <property type="entry name" value="Peptidase_S9"/>
    <property type="match status" value="1"/>
</dbReference>
<proteinExistence type="predicted"/>
<feature type="chain" id="PRO_5046303958" description="prolyl oligopeptidase" evidence="6">
    <location>
        <begin position="20"/>
        <end position="724"/>
    </location>
</feature>
<reference evidence="9 10" key="1">
    <citation type="submission" date="2020-08" db="EMBL/GenBank/DDBJ databases">
        <title>Functional genomics of gut bacteria from endangered species of beetles.</title>
        <authorList>
            <person name="Carlos-Shanley C."/>
        </authorList>
    </citation>
    <scope>NUCLEOTIDE SEQUENCE [LARGE SCALE GENOMIC DNA]</scope>
    <source>
        <strain evidence="9 10">S00068</strain>
    </source>
</reference>
<feature type="domain" description="Peptidase S9A N-terminal" evidence="8">
    <location>
        <begin position="29"/>
        <end position="432"/>
    </location>
</feature>
<keyword evidence="3" id="KW-0645">Protease</keyword>
<sequence length="724" mass="82446">MYIYKLYFFLIFLCATVKAQNTNLAISKPVTDEYFGTKIVDEYRNLENLNDLSTSKWMEDQTKYSLSVLRNIPNRQFYIDKRLEFDKKQSVSINQLSITDNDIYFYLKRLPQEKTAKLFYRKSFNGTETEIFNPENFKPENKKKYQINYIKPSYDGSKVVIALTESGKEISEMVIYDISHGKLLPDLLTNCWPSDSGGIAWLSDNNSFIYRYYPVIDPKSPLFLKDTESVLYTIGQSSQVHTILLSRQNNPEVKINPEDFPRISLSSKNSKYIFGQISGATTFKDTYYMPVGEVFSQRKWKLLFRKEEKITDFIEKDDHLIYISEKNGTNAIYSTSLQNPDFENSEVLVSNIADEVITSLNNLKEGFVFSTSKNGVEAKVYLYKEKNKILLPLPFLAGNVSITSKGDISNDFWIVCSGWKNDSERFKYDSLQNKFVPENIAPIIEYPEFKNIIAEEITIKSHDGLDIPVSLMYNKNIKRNADNPVLIYAYGAYGTNISPNLSKTYLLWVQKGGIVAIAHVRGGGEKGEPWHEGGYKMTKSNSWKDLISCAEYMISEKYTSKNKIAIWGASAGGITIGRAITARPDLFKVAIIDAGVVNTTRMEFTPNGLNSAKEFGSLNNESEFKALLEMDAYQQIRKGKKYPATLITSGINDPRVSPWMPTKFAAKLLAADKSKNPIFLKIDYEGGHGGDIPVAQKYDNIADTFAFALWQLGHPDYKFKEIKK</sequence>
<comment type="caution">
    <text evidence="9">The sequence shown here is derived from an EMBL/GenBank/DDBJ whole genome shotgun (WGS) entry which is preliminary data.</text>
</comment>
<dbReference type="Gene3D" id="2.130.10.120">
    <property type="entry name" value="Prolyl oligopeptidase, N-terminal domain"/>
    <property type="match status" value="1"/>
</dbReference>
<keyword evidence="5" id="KW-0720">Serine protease</keyword>
<evidence type="ECO:0000256" key="5">
    <source>
        <dbReference type="ARBA" id="ARBA00022825"/>
    </source>
</evidence>
<dbReference type="PRINTS" id="PR00862">
    <property type="entry name" value="PROLIGOPTASE"/>
</dbReference>
<evidence type="ECO:0000259" key="7">
    <source>
        <dbReference type="Pfam" id="PF00326"/>
    </source>
</evidence>
<evidence type="ECO:0000313" key="10">
    <source>
        <dbReference type="Proteomes" id="UP000587367"/>
    </source>
</evidence>
<evidence type="ECO:0000256" key="6">
    <source>
        <dbReference type="SAM" id="SignalP"/>
    </source>
</evidence>
<dbReference type="PANTHER" id="PTHR42881:SF2">
    <property type="entry name" value="PROLYL ENDOPEPTIDASE"/>
    <property type="match status" value="1"/>
</dbReference>
<dbReference type="Pfam" id="PF02897">
    <property type="entry name" value="Peptidase_S9_N"/>
    <property type="match status" value="1"/>
</dbReference>
<gene>
    <name evidence="9" type="ORF">HNP24_001838</name>
</gene>
<dbReference type="SUPFAM" id="SSF53474">
    <property type="entry name" value="alpha/beta-Hydrolases"/>
    <property type="match status" value="1"/>
</dbReference>
<dbReference type="InterPro" id="IPR001375">
    <property type="entry name" value="Peptidase_S9_cat"/>
</dbReference>
<dbReference type="EC" id="3.4.21.26" evidence="2"/>
<dbReference type="Proteomes" id="UP000587367">
    <property type="component" value="Unassembled WGS sequence"/>
</dbReference>
<evidence type="ECO:0000313" key="9">
    <source>
        <dbReference type="EMBL" id="MBB6330888.1"/>
    </source>
</evidence>
<dbReference type="Gene3D" id="3.40.50.1820">
    <property type="entry name" value="alpha/beta hydrolase"/>
    <property type="match status" value="1"/>
</dbReference>
<evidence type="ECO:0000256" key="2">
    <source>
        <dbReference type="ARBA" id="ARBA00011897"/>
    </source>
</evidence>
<dbReference type="SUPFAM" id="SSF50993">
    <property type="entry name" value="Peptidase/esterase 'gauge' domain"/>
    <property type="match status" value="1"/>
</dbReference>
<evidence type="ECO:0000256" key="1">
    <source>
        <dbReference type="ARBA" id="ARBA00001070"/>
    </source>
</evidence>
<keyword evidence="10" id="KW-1185">Reference proteome</keyword>
<evidence type="ECO:0000256" key="3">
    <source>
        <dbReference type="ARBA" id="ARBA00022670"/>
    </source>
</evidence>
<accession>A0ABR6Q1A8</accession>
<evidence type="ECO:0000256" key="4">
    <source>
        <dbReference type="ARBA" id="ARBA00022801"/>
    </source>
</evidence>
<dbReference type="InterPro" id="IPR029058">
    <property type="entry name" value="AB_hydrolase_fold"/>
</dbReference>
<dbReference type="EMBL" id="JACHKS010000001">
    <property type="protein sequence ID" value="MBB6330888.1"/>
    <property type="molecule type" value="Genomic_DNA"/>
</dbReference>
<dbReference type="InterPro" id="IPR051167">
    <property type="entry name" value="Prolyl_oligopep/macrocyclase"/>
</dbReference>
<organism evidence="9 10">
    <name type="scientific">Chryseobacterium sediminis</name>
    <dbReference type="NCBI Taxonomy" id="1679494"/>
    <lineage>
        <taxon>Bacteria</taxon>
        <taxon>Pseudomonadati</taxon>
        <taxon>Bacteroidota</taxon>
        <taxon>Flavobacteriia</taxon>
        <taxon>Flavobacteriales</taxon>
        <taxon>Weeksellaceae</taxon>
        <taxon>Chryseobacterium group</taxon>
        <taxon>Chryseobacterium</taxon>
    </lineage>
</organism>
<feature type="signal peptide" evidence="6">
    <location>
        <begin position="1"/>
        <end position="19"/>
    </location>
</feature>
<evidence type="ECO:0000259" key="8">
    <source>
        <dbReference type="Pfam" id="PF02897"/>
    </source>
</evidence>
<comment type="catalytic activity">
    <reaction evidence="1">
        <text>Hydrolysis of Pro-|-Xaa &gt;&gt; Ala-|-Xaa in oligopeptides.</text>
        <dbReference type="EC" id="3.4.21.26"/>
    </reaction>
</comment>
<dbReference type="InterPro" id="IPR002470">
    <property type="entry name" value="Peptidase_S9A"/>
</dbReference>
<keyword evidence="4 9" id="KW-0378">Hydrolase</keyword>
<name>A0ABR6Q1A8_9FLAO</name>
<protein>
    <recommendedName>
        <fullName evidence="2">prolyl oligopeptidase</fullName>
        <ecNumber evidence="2">3.4.21.26</ecNumber>
    </recommendedName>
</protein>
<dbReference type="PANTHER" id="PTHR42881">
    <property type="entry name" value="PROLYL ENDOPEPTIDASE"/>
    <property type="match status" value="1"/>
</dbReference>
<keyword evidence="6" id="KW-0732">Signal</keyword>
<feature type="domain" description="Peptidase S9 prolyl oligopeptidase catalytic" evidence="7">
    <location>
        <begin position="502"/>
        <end position="713"/>
    </location>
</feature>
<dbReference type="GO" id="GO:0004252">
    <property type="term" value="F:serine-type endopeptidase activity"/>
    <property type="evidence" value="ECO:0007669"/>
    <property type="project" value="UniProtKB-EC"/>
</dbReference>
<dbReference type="RefSeq" id="WP_184555325.1">
    <property type="nucleotide sequence ID" value="NZ_JACHKS010000001.1"/>
</dbReference>